<protein>
    <submittedName>
        <fullName evidence="2">WSSV044</fullName>
    </submittedName>
</protein>
<sequence>MRPHGDFPTTFASVKSDKEAVLADKKSEKREKLYQQKQEYLRKCDNDDVSARQILNNVASNESDEESDEESDDEENYGAAKGGATGDYYGGDDEDDCYGFLGEFGSSDDENVPSDNASSINNVQDDVFRDVNFIKTFNFRSSLCHRQSMFQLSLWRKWRKICVMY</sequence>
<reference evidence="2" key="1">
    <citation type="submission" date="2017-12" db="EMBL/GenBank/DDBJ databases">
        <authorList>
            <person name="Katneni V.K."/>
            <person name="Shekhar M.S."/>
            <person name="Otta S.K."/>
            <person name="Karthic K."/>
            <person name="Jangam A.K."/>
            <person name="Gopikrishna G."/>
            <person name="Vijayan K.K."/>
        </authorList>
    </citation>
    <scope>NUCLEOTIDE SEQUENCE [LARGE SCALE GENOMIC DNA]</scope>
    <source>
        <strain evidence="2">IN_AP4RU</strain>
    </source>
</reference>
<reference evidence="2" key="2">
    <citation type="journal article" date="2018" name="Genome Announc.">
        <title>First Report of a Complete Genome Sequence of White spot syndrome virus from India.</title>
        <authorList>
            <person name="Vinaya Kumar K."/>
            <person name="Shekhar M.S."/>
            <person name="Otta S.K."/>
            <person name="Karthic K."/>
            <person name="Ashok Kumar J."/>
            <person name="Gopikrishna G."/>
            <person name="Vijayan K.K."/>
        </authorList>
    </citation>
    <scope>NUCLEOTIDE SEQUENCE</scope>
    <source>
        <strain evidence="2">IN_AP4RU</strain>
    </source>
</reference>
<dbReference type="Proteomes" id="UP000267352">
    <property type="component" value="Segment"/>
</dbReference>
<evidence type="ECO:0000313" key="2">
    <source>
        <dbReference type="EMBL" id="AUO14917.1"/>
    </source>
</evidence>
<accession>A0A2I6SBH6</accession>
<feature type="region of interest" description="Disordered" evidence="1">
    <location>
        <begin position="56"/>
        <end position="94"/>
    </location>
</feature>
<feature type="compositionally biased region" description="Acidic residues" evidence="1">
    <location>
        <begin position="62"/>
        <end position="76"/>
    </location>
</feature>
<dbReference type="EMBL" id="MG702567">
    <property type="protein sequence ID" value="AUO14917.1"/>
    <property type="molecule type" value="Genomic_DNA"/>
</dbReference>
<feature type="compositionally biased region" description="Gly residues" evidence="1">
    <location>
        <begin position="80"/>
        <end position="89"/>
    </location>
</feature>
<name>A0A2I6SBH6_9VIRU</name>
<organism evidence="2">
    <name type="scientific">White spot syndrome virus</name>
    <dbReference type="NCBI Taxonomy" id="342409"/>
    <lineage>
        <taxon>Viruses</taxon>
        <taxon>Viruses incertae sedis</taxon>
        <taxon>Naldaviricetes</taxon>
        <taxon>Nimaviridae</taxon>
        <taxon>Whispovirus</taxon>
    </lineage>
</organism>
<evidence type="ECO:0000256" key="1">
    <source>
        <dbReference type="SAM" id="MobiDB-lite"/>
    </source>
</evidence>
<proteinExistence type="predicted"/>